<dbReference type="GO" id="GO:0008270">
    <property type="term" value="F:zinc ion binding"/>
    <property type="evidence" value="ECO:0007669"/>
    <property type="project" value="UniProtKB-KW"/>
</dbReference>
<dbReference type="Gene3D" id="6.20.210.20">
    <property type="entry name" value="THAP domain"/>
    <property type="match status" value="1"/>
</dbReference>
<protein>
    <submittedName>
        <fullName evidence="8">THAP domain-containing protein 9</fullName>
    </submittedName>
</protein>
<evidence type="ECO:0000256" key="4">
    <source>
        <dbReference type="ARBA" id="ARBA00023125"/>
    </source>
</evidence>
<dbReference type="InterPro" id="IPR048365">
    <property type="entry name" value="TNP-like_RNaseH_N"/>
</dbReference>
<dbReference type="AlphaFoldDB" id="A0A6G0YPD8"/>
<feature type="coiled-coil region" evidence="6">
    <location>
        <begin position="300"/>
        <end position="327"/>
    </location>
</feature>
<organism evidence="8 9">
    <name type="scientific">Aphis craccivora</name>
    <name type="common">Cowpea aphid</name>
    <dbReference type="NCBI Taxonomy" id="307492"/>
    <lineage>
        <taxon>Eukaryota</taxon>
        <taxon>Metazoa</taxon>
        <taxon>Ecdysozoa</taxon>
        <taxon>Arthropoda</taxon>
        <taxon>Hexapoda</taxon>
        <taxon>Insecta</taxon>
        <taxon>Pterygota</taxon>
        <taxon>Neoptera</taxon>
        <taxon>Paraneoptera</taxon>
        <taxon>Hemiptera</taxon>
        <taxon>Sternorrhyncha</taxon>
        <taxon>Aphidomorpha</taxon>
        <taxon>Aphidoidea</taxon>
        <taxon>Aphididae</taxon>
        <taxon>Aphidini</taxon>
        <taxon>Aphis</taxon>
        <taxon>Aphis</taxon>
    </lineage>
</organism>
<dbReference type="Pfam" id="PF05485">
    <property type="entry name" value="THAP"/>
    <property type="match status" value="1"/>
</dbReference>
<sequence length="680" mass="77934">MPCCIPNCPSHDKYVKISSFKVPINIALRSEWENVLGISLTNNSRVCRNHFKNHDVIDTWVSENGISKYTVCLKKPRLRDGAIPANLYIVNNNESTILNEKINNIPESPNSEYIVDTNDILSSINNDHCYVSKSSDSDTLNKSSLPKRKKVEQITLFQSVMSNTKLLNIPVKWFYDTDRTEVGSTNKASKMVISFHKSVSSKKMLNRYIEKQIILTEEIFVYVFDKKFEVLDIASSSLNKIDTNSDLEKFIKLFDSIPMCQGAVSLFQNRDLKLSFSPVESSGMWWHSKCCTILPKENSSDKASVKVGRLQNNLKEIQNQMKLVTQSTLEEMLESSRVPKCQRELIIEIFKASRLKNPKNRRYSENWLLLCMLLQIRSPSGYKFIRDLNILPLPCKFDTKTEQQKQGVLVLDEIFLTENISINNRSLTYLGLEDFGHELENKTDSSQKANHVLVFMWQSLAEKFVQPIAVFASHRTVKGVDLSKLVVKAILLMESSGGQVIGLTSDGASTNRTMWNLLGINAKLDSFKNYFENPFDSSRKVFVFSDAPHILKTVRNRLYKKKQLLIHPSKSPIKWEHYHNVFKIEANSFTKVCPKINKNHFELNNLSKMKVKYAAQLFSMSMATGIEFYKKMNLNGFSDSDETVKFTILMNNLFDLLNRKLSAEGIKKNSHDIEVFCVMC</sequence>
<dbReference type="InterPro" id="IPR048366">
    <property type="entry name" value="TNP-like_GBD"/>
</dbReference>
<keyword evidence="1" id="KW-0479">Metal-binding</keyword>
<keyword evidence="9" id="KW-1185">Reference proteome</keyword>
<keyword evidence="2 5" id="KW-0863">Zinc-finger</keyword>
<evidence type="ECO:0000313" key="9">
    <source>
        <dbReference type="Proteomes" id="UP000478052"/>
    </source>
</evidence>
<keyword evidence="6" id="KW-0175">Coiled coil</keyword>
<dbReference type="InterPro" id="IPR006612">
    <property type="entry name" value="THAP_Znf"/>
</dbReference>
<evidence type="ECO:0000313" key="8">
    <source>
        <dbReference type="EMBL" id="KAF0759303.1"/>
    </source>
</evidence>
<evidence type="ECO:0000256" key="1">
    <source>
        <dbReference type="ARBA" id="ARBA00022723"/>
    </source>
</evidence>
<evidence type="ECO:0000256" key="5">
    <source>
        <dbReference type="PROSITE-ProRule" id="PRU00309"/>
    </source>
</evidence>
<dbReference type="InterPro" id="IPR038441">
    <property type="entry name" value="THAP_Znf_sf"/>
</dbReference>
<accession>A0A6G0YPD8</accession>
<dbReference type="EMBL" id="VUJU01003040">
    <property type="protein sequence ID" value="KAF0759303.1"/>
    <property type="molecule type" value="Genomic_DNA"/>
</dbReference>
<evidence type="ECO:0000256" key="6">
    <source>
        <dbReference type="SAM" id="Coils"/>
    </source>
</evidence>
<dbReference type="Proteomes" id="UP000478052">
    <property type="component" value="Unassembled WGS sequence"/>
</dbReference>
<dbReference type="Pfam" id="PF21787">
    <property type="entry name" value="TNP-like_RNaseH_N"/>
    <property type="match status" value="1"/>
</dbReference>
<evidence type="ECO:0000259" key="7">
    <source>
        <dbReference type="PROSITE" id="PS50950"/>
    </source>
</evidence>
<reference evidence="8 9" key="1">
    <citation type="submission" date="2019-08" db="EMBL/GenBank/DDBJ databases">
        <title>Whole genome of Aphis craccivora.</title>
        <authorList>
            <person name="Voronova N.V."/>
            <person name="Shulinski R.S."/>
            <person name="Bandarenka Y.V."/>
            <person name="Zhorov D.G."/>
            <person name="Warner D."/>
        </authorList>
    </citation>
    <scope>NUCLEOTIDE SEQUENCE [LARGE SCALE GENOMIC DNA]</scope>
    <source>
        <strain evidence="8">180601</strain>
        <tissue evidence="8">Whole Body</tissue>
    </source>
</reference>
<keyword evidence="4 5" id="KW-0238">DNA-binding</keyword>
<comment type="caution">
    <text evidence="8">The sequence shown here is derived from an EMBL/GenBank/DDBJ whole genome shotgun (WGS) entry which is preliminary data.</text>
</comment>
<dbReference type="SUPFAM" id="SSF57716">
    <property type="entry name" value="Glucocorticoid receptor-like (DNA-binding domain)"/>
    <property type="match status" value="1"/>
</dbReference>
<evidence type="ECO:0000256" key="2">
    <source>
        <dbReference type="ARBA" id="ARBA00022771"/>
    </source>
</evidence>
<dbReference type="OrthoDB" id="6626861at2759"/>
<dbReference type="SMART" id="SM00980">
    <property type="entry name" value="THAP"/>
    <property type="match status" value="1"/>
</dbReference>
<name>A0A6G0YPD8_APHCR</name>
<dbReference type="PROSITE" id="PS50950">
    <property type="entry name" value="ZF_THAP"/>
    <property type="match status" value="1"/>
</dbReference>
<proteinExistence type="predicted"/>
<gene>
    <name evidence="8" type="ORF">FWK35_00022809</name>
</gene>
<dbReference type="GO" id="GO:0003677">
    <property type="term" value="F:DNA binding"/>
    <property type="evidence" value="ECO:0007669"/>
    <property type="project" value="UniProtKB-UniRule"/>
</dbReference>
<dbReference type="Pfam" id="PF21788">
    <property type="entry name" value="TNP-like_GBD"/>
    <property type="match status" value="1"/>
</dbReference>
<keyword evidence="3" id="KW-0862">Zinc</keyword>
<feature type="domain" description="THAP-type" evidence="7">
    <location>
        <begin position="1"/>
        <end position="87"/>
    </location>
</feature>
<evidence type="ECO:0000256" key="3">
    <source>
        <dbReference type="ARBA" id="ARBA00022833"/>
    </source>
</evidence>